<keyword evidence="1" id="KW-0175">Coiled coil</keyword>
<dbReference type="AlphaFoldDB" id="A0A5C3KLN3"/>
<evidence type="ECO:0000256" key="1">
    <source>
        <dbReference type="SAM" id="Coils"/>
    </source>
</evidence>
<evidence type="ECO:0000256" key="2">
    <source>
        <dbReference type="SAM" id="MobiDB-lite"/>
    </source>
</evidence>
<protein>
    <submittedName>
        <fullName evidence="3">Uncharacterized protein</fullName>
    </submittedName>
</protein>
<reference evidence="3 4" key="1">
    <citation type="journal article" date="2019" name="Nat. Ecol. Evol.">
        <title>Megaphylogeny resolves global patterns of mushroom evolution.</title>
        <authorList>
            <person name="Varga T."/>
            <person name="Krizsan K."/>
            <person name="Foldi C."/>
            <person name="Dima B."/>
            <person name="Sanchez-Garcia M."/>
            <person name="Sanchez-Ramirez S."/>
            <person name="Szollosi G.J."/>
            <person name="Szarkandi J.G."/>
            <person name="Papp V."/>
            <person name="Albert L."/>
            <person name="Andreopoulos W."/>
            <person name="Angelini C."/>
            <person name="Antonin V."/>
            <person name="Barry K.W."/>
            <person name="Bougher N.L."/>
            <person name="Buchanan P."/>
            <person name="Buyck B."/>
            <person name="Bense V."/>
            <person name="Catcheside P."/>
            <person name="Chovatia M."/>
            <person name="Cooper J."/>
            <person name="Damon W."/>
            <person name="Desjardin D."/>
            <person name="Finy P."/>
            <person name="Geml J."/>
            <person name="Haridas S."/>
            <person name="Hughes K."/>
            <person name="Justo A."/>
            <person name="Karasinski D."/>
            <person name="Kautmanova I."/>
            <person name="Kiss B."/>
            <person name="Kocsube S."/>
            <person name="Kotiranta H."/>
            <person name="LaButti K.M."/>
            <person name="Lechner B.E."/>
            <person name="Liimatainen K."/>
            <person name="Lipzen A."/>
            <person name="Lukacs Z."/>
            <person name="Mihaltcheva S."/>
            <person name="Morgado L.N."/>
            <person name="Niskanen T."/>
            <person name="Noordeloos M.E."/>
            <person name="Ohm R.A."/>
            <person name="Ortiz-Santana B."/>
            <person name="Ovrebo C."/>
            <person name="Racz N."/>
            <person name="Riley R."/>
            <person name="Savchenko A."/>
            <person name="Shiryaev A."/>
            <person name="Soop K."/>
            <person name="Spirin V."/>
            <person name="Szebenyi C."/>
            <person name="Tomsovsky M."/>
            <person name="Tulloss R.E."/>
            <person name="Uehling J."/>
            <person name="Grigoriev I.V."/>
            <person name="Vagvolgyi C."/>
            <person name="Papp T."/>
            <person name="Martin F.M."/>
            <person name="Miettinen O."/>
            <person name="Hibbett D.S."/>
            <person name="Nagy L.G."/>
        </authorList>
    </citation>
    <scope>NUCLEOTIDE SEQUENCE [LARGE SCALE GENOMIC DNA]</scope>
    <source>
        <strain evidence="3 4">CBS 121175</strain>
    </source>
</reference>
<dbReference type="OrthoDB" id="3363533at2759"/>
<feature type="compositionally biased region" description="Polar residues" evidence="2">
    <location>
        <begin position="180"/>
        <end position="194"/>
    </location>
</feature>
<keyword evidence="4" id="KW-1185">Reference proteome</keyword>
<feature type="region of interest" description="Disordered" evidence="2">
    <location>
        <begin position="147"/>
        <end position="202"/>
    </location>
</feature>
<evidence type="ECO:0000313" key="4">
    <source>
        <dbReference type="Proteomes" id="UP000307440"/>
    </source>
</evidence>
<dbReference type="Proteomes" id="UP000307440">
    <property type="component" value="Unassembled WGS sequence"/>
</dbReference>
<gene>
    <name evidence="3" type="ORF">FA15DRAFT_672706</name>
</gene>
<organism evidence="3 4">
    <name type="scientific">Coprinopsis marcescibilis</name>
    <name type="common">Agaric fungus</name>
    <name type="synonym">Psathyrella marcescibilis</name>
    <dbReference type="NCBI Taxonomy" id="230819"/>
    <lineage>
        <taxon>Eukaryota</taxon>
        <taxon>Fungi</taxon>
        <taxon>Dikarya</taxon>
        <taxon>Basidiomycota</taxon>
        <taxon>Agaricomycotina</taxon>
        <taxon>Agaricomycetes</taxon>
        <taxon>Agaricomycetidae</taxon>
        <taxon>Agaricales</taxon>
        <taxon>Agaricineae</taxon>
        <taxon>Psathyrellaceae</taxon>
        <taxon>Coprinopsis</taxon>
    </lineage>
</organism>
<proteinExistence type="predicted"/>
<sequence>MRRAQSVRNYPRQSLALASDDLGVLREPGESDEDVLRKQLLERDREVERLATQVQQLQTMLLERPPIEHIQELKKEHKNLELLLQGTQRENERCMADLDRAKTREKLLERKLCELAGENWQSSLDIPPAAGTIGIGSRSGILGHQRSATISSGSPLHTSTFSGFHHPRAPPSPSPFRGNANPTQSQTDDQSGNRSIDADVQHQKQQAMAAKLEQIKLLVLGMDQRLQTRQETLAKTVEKAENATKKFETVRKELPVAIDVN</sequence>
<name>A0A5C3KLN3_COPMA</name>
<evidence type="ECO:0000313" key="3">
    <source>
        <dbReference type="EMBL" id="TFK21269.1"/>
    </source>
</evidence>
<feature type="coiled-coil region" evidence="1">
    <location>
        <begin position="70"/>
        <end position="111"/>
    </location>
</feature>
<feature type="compositionally biased region" description="Polar residues" evidence="2">
    <location>
        <begin position="147"/>
        <end position="162"/>
    </location>
</feature>
<dbReference type="EMBL" id="ML210273">
    <property type="protein sequence ID" value="TFK21269.1"/>
    <property type="molecule type" value="Genomic_DNA"/>
</dbReference>
<dbReference type="STRING" id="230819.A0A5C3KLN3"/>
<accession>A0A5C3KLN3</accession>